<dbReference type="OrthoDB" id="10258062at2759"/>
<evidence type="ECO:0000259" key="3">
    <source>
        <dbReference type="Pfam" id="PF10193"/>
    </source>
</evidence>
<dbReference type="AlphaFoldDB" id="J3NX06"/>
<dbReference type="GO" id="GO:0051083">
    <property type="term" value="P:'de novo' cotranslational protein folding"/>
    <property type="evidence" value="ECO:0007669"/>
    <property type="project" value="TreeGrafter"/>
</dbReference>
<proteinExistence type="inferred from homology"/>
<dbReference type="InterPro" id="IPR019337">
    <property type="entry name" value="Telomere_length_regulation_dom"/>
</dbReference>
<dbReference type="FunFam" id="1.25.40.720:FF:000004">
    <property type="entry name" value="WGS project CABT00000000 data, contig 2.6"/>
    <property type="match status" value="1"/>
</dbReference>
<dbReference type="PANTHER" id="PTHR15830:SF10">
    <property type="entry name" value="TELOMERE LENGTH REGULATION PROTEIN TEL2 HOMOLOG"/>
    <property type="match status" value="1"/>
</dbReference>
<gene>
    <name evidence="5" type="primary">20346274</name>
    <name evidence="4" type="ORF">GGTG_05816</name>
</gene>
<dbReference type="Gene3D" id="1.25.40.720">
    <property type="entry name" value="Telomere length regulation protein 2, C-terminal domain"/>
    <property type="match status" value="2"/>
</dbReference>
<dbReference type="STRING" id="644352.J3NX06"/>
<organism evidence="4">
    <name type="scientific">Gaeumannomyces tritici (strain R3-111a-1)</name>
    <name type="common">Wheat and barley take-all root rot fungus</name>
    <name type="synonym">Gaeumannomyces graminis var. tritici</name>
    <dbReference type="NCBI Taxonomy" id="644352"/>
    <lineage>
        <taxon>Eukaryota</taxon>
        <taxon>Fungi</taxon>
        <taxon>Dikarya</taxon>
        <taxon>Ascomycota</taxon>
        <taxon>Pezizomycotina</taxon>
        <taxon>Sordariomycetes</taxon>
        <taxon>Sordariomycetidae</taxon>
        <taxon>Magnaporthales</taxon>
        <taxon>Magnaporthaceae</taxon>
        <taxon>Gaeumannomyces</taxon>
    </lineage>
</organism>
<dbReference type="InterPro" id="IPR051970">
    <property type="entry name" value="TEL2_Regulation"/>
</dbReference>
<dbReference type="VEuPathDB" id="FungiDB:GGTG_05816"/>
<evidence type="ECO:0000256" key="1">
    <source>
        <dbReference type="ARBA" id="ARBA00006133"/>
    </source>
</evidence>
<reference evidence="6" key="1">
    <citation type="submission" date="2010-07" db="EMBL/GenBank/DDBJ databases">
        <title>The genome sequence of Gaeumannomyces graminis var. tritici strain R3-111a-1.</title>
        <authorList>
            <consortium name="The Broad Institute Genome Sequencing Platform"/>
            <person name="Ma L.-J."/>
            <person name="Dead R."/>
            <person name="Young S."/>
            <person name="Zeng Q."/>
            <person name="Koehrsen M."/>
            <person name="Alvarado L."/>
            <person name="Berlin A."/>
            <person name="Chapman S.B."/>
            <person name="Chen Z."/>
            <person name="Freedman E."/>
            <person name="Gellesch M."/>
            <person name="Goldberg J."/>
            <person name="Griggs A."/>
            <person name="Gujja S."/>
            <person name="Heilman E.R."/>
            <person name="Heiman D."/>
            <person name="Hepburn T."/>
            <person name="Howarth C."/>
            <person name="Jen D."/>
            <person name="Larson L."/>
            <person name="Mehta T."/>
            <person name="Neiman D."/>
            <person name="Pearson M."/>
            <person name="Roberts A."/>
            <person name="Saif S."/>
            <person name="Shea T."/>
            <person name="Shenoy N."/>
            <person name="Sisk P."/>
            <person name="Stolte C."/>
            <person name="Sykes S."/>
            <person name="Walk T."/>
            <person name="White J."/>
            <person name="Yandava C."/>
            <person name="Haas B."/>
            <person name="Nusbaum C."/>
            <person name="Birren B."/>
        </authorList>
    </citation>
    <scope>NUCLEOTIDE SEQUENCE [LARGE SCALE GENOMIC DNA]</scope>
    <source>
        <strain evidence="6">R3-111a-1</strain>
    </source>
</reference>
<evidence type="ECO:0000256" key="2">
    <source>
        <dbReference type="SAM" id="MobiDB-lite"/>
    </source>
</evidence>
<dbReference type="PANTHER" id="PTHR15830">
    <property type="entry name" value="TELOMERE LENGTH REGULATION PROTEIN TEL2 FAMILY MEMBER"/>
    <property type="match status" value="1"/>
</dbReference>
<reference evidence="5" key="4">
    <citation type="journal article" date="2015" name="G3 (Bethesda)">
        <title>Genome sequences of three phytopathogenic species of the Magnaporthaceae family of fungi.</title>
        <authorList>
            <person name="Okagaki L.H."/>
            <person name="Nunes C.C."/>
            <person name="Sailsbery J."/>
            <person name="Clay B."/>
            <person name="Brown D."/>
            <person name="John T."/>
            <person name="Oh Y."/>
            <person name="Young N."/>
            <person name="Fitzgerald M."/>
            <person name="Haas B.J."/>
            <person name="Zeng Q."/>
            <person name="Young S."/>
            <person name="Adiconis X."/>
            <person name="Fan L."/>
            <person name="Levin J.Z."/>
            <person name="Mitchell T.K."/>
            <person name="Okubara P.A."/>
            <person name="Farman M.L."/>
            <person name="Kohn L.M."/>
            <person name="Birren B."/>
            <person name="Ma L.-J."/>
            <person name="Dean R.A."/>
        </authorList>
    </citation>
    <scope>NUCLEOTIDE SEQUENCE</scope>
    <source>
        <strain evidence="5">R3-111a-1</strain>
    </source>
</reference>
<evidence type="ECO:0000313" key="6">
    <source>
        <dbReference type="Proteomes" id="UP000006039"/>
    </source>
</evidence>
<dbReference type="Pfam" id="PF10193">
    <property type="entry name" value="Telomere_reg-2"/>
    <property type="match status" value="1"/>
</dbReference>
<feature type="compositionally biased region" description="Acidic residues" evidence="2">
    <location>
        <begin position="596"/>
        <end position="605"/>
    </location>
</feature>
<name>J3NX06_GAET3</name>
<reference evidence="5" key="5">
    <citation type="submission" date="2018-04" db="UniProtKB">
        <authorList>
            <consortium name="EnsemblFungi"/>
        </authorList>
    </citation>
    <scope>IDENTIFICATION</scope>
    <source>
        <strain evidence="5">R3-111a-1</strain>
    </source>
</reference>
<accession>J3NX06</accession>
<dbReference type="EMBL" id="GL385397">
    <property type="protein sequence ID" value="EJT75888.1"/>
    <property type="molecule type" value="Genomic_DNA"/>
</dbReference>
<dbReference type="GO" id="GO:0042162">
    <property type="term" value="F:telomeric DNA binding"/>
    <property type="evidence" value="ECO:0007669"/>
    <property type="project" value="TreeGrafter"/>
</dbReference>
<dbReference type="RefSeq" id="XP_009221888.1">
    <property type="nucleotide sequence ID" value="XM_009223624.1"/>
</dbReference>
<dbReference type="EnsemblFungi" id="EJT75888">
    <property type="protein sequence ID" value="EJT75888"/>
    <property type="gene ID" value="GGTG_05816"/>
</dbReference>
<sequence length="1020" mass="110559">MDELFTPVSQVYTTKRQEKLVLDQVDTPLVKTKLEKAERLSCYVDALEALKSEPSYETLASVLEYLISRSPSDAKVKSIHSPNPLNSQIIQALVTEIVPNYWRLLKDEAENSLAEGEGSPSSPSTPYHFLLTCLRNVSGVNAILTHLRGLMGELEASADNSRRSHTSLTLELLLDLLCSLLAGPETILHIWQNTTGGLEGSSAVARPLAQELVNVLGGGRVVSVAAEVERTIRKEDITDTDFWATESKGYSLWLLQNIIHWARIDPSESQGKLISELLVKSFRLGHCDLMVQALVEALLVKESDDGKAAFDRIFRGLSLFEQKRLLYSLLRLTSRTCFDGAADLSSIPESSTVAAVAGLLDSAVLQVDSRVNMLVSWLTDSSGAAPGESVGIRRAVIAVVAQKQDGLTTVVEKSLEQFGDQLYVRHAPLLQQEAHTQVLLLGAGYLHRTSPIKLSLLARSSAYMNAISNRLGAPQTRARILGMIVGEAISCLAKTGGKGLDFDMNETKSDDAKWYKALVEVSDSIGPVDSLRKRFETHGRPGLTKKAAKLPQKPPATTKHPRPATSQQAKKPVIMEVVDSDEEEDGLAPYAKPDSDPEDSEDDAELVSRDKPRAPVYIRDLITYLRDSENYDRQRLALTTAPVLIRRKASYGTEVQEHAEELATLLVGVQDKYDMDDFDDLRIQGMVAVFVAQPQKMGPWFARTFFDGDYSLSQRASVLTVLGLGSRELAGHEKSEYADSAAFPSKRLPESMERLYLERASPSGDGQSSGRLQALAPNAIENIARSITQSFMAPMAASAADAATGPDALKLSSFTSRLQEKQGFSSTSSGKKARLRAIPNTTAQLLCTAVFFPLTARLQTALRASPAAAGGRGGVVAQPELLAHLLRTLGLLVHAAGPSTLSLPDMTAELWRLVLGVRARCAGELGVARAALFALLALLDVNGGGGGGGGEARMRDVCRDLGREVVETQEWVSLVFEGTRGGDGAGGEEDEVKMLAAGVLIRLREAMDKFRAFMIGDMIG</sequence>
<dbReference type="GO" id="GO:0005829">
    <property type="term" value="C:cytosol"/>
    <property type="evidence" value="ECO:0007669"/>
    <property type="project" value="TreeGrafter"/>
</dbReference>
<feature type="region of interest" description="Disordered" evidence="2">
    <location>
        <begin position="537"/>
        <end position="610"/>
    </location>
</feature>
<dbReference type="GO" id="GO:0051879">
    <property type="term" value="F:Hsp90 protein binding"/>
    <property type="evidence" value="ECO:0007669"/>
    <property type="project" value="TreeGrafter"/>
</dbReference>
<keyword evidence="6" id="KW-1185">Reference proteome</keyword>
<evidence type="ECO:0000313" key="5">
    <source>
        <dbReference type="EnsemblFungi" id="EJT75888"/>
    </source>
</evidence>
<dbReference type="HOGENOM" id="CLU_005799_0_0_1"/>
<protein>
    <recommendedName>
        <fullName evidence="3">Telomere length regulation protein conserved domain-containing protein</fullName>
    </recommendedName>
</protein>
<dbReference type="InterPro" id="IPR038528">
    <property type="entry name" value="TEL2_C_sf"/>
</dbReference>
<reference evidence="4" key="2">
    <citation type="submission" date="2010-07" db="EMBL/GenBank/DDBJ databases">
        <authorList>
            <consortium name="The Broad Institute Genome Sequencing Platform"/>
            <consortium name="Broad Institute Genome Sequencing Center for Infectious Disease"/>
            <person name="Ma L.-J."/>
            <person name="Dead R."/>
            <person name="Young S."/>
            <person name="Zeng Q."/>
            <person name="Koehrsen M."/>
            <person name="Alvarado L."/>
            <person name="Berlin A."/>
            <person name="Chapman S.B."/>
            <person name="Chen Z."/>
            <person name="Freedman E."/>
            <person name="Gellesch M."/>
            <person name="Goldberg J."/>
            <person name="Griggs A."/>
            <person name="Gujja S."/>
            <person name="Heilman E.R."/>
            <person name="Heiman D."/>
            <person name="Hepburn T."/>
            <person name="Howarth C."/>
            <person name="Jen D."/>
            <person name="Larson L."/>
            <person name="Mehta T."/>
            <person name="Neiman D."/>
            <person name="Pearson M."/>
            <person name="Roberts A."/>
            <person name="Saif S."/>
            <person name="Shea T."/>
            <person name="Shenoy N."/>
            <person name="Sisk P."/>
            <person name="Stolte C."/>
            <person name="Sykes S."/>
            <person name="Walk T."/>
            <person name="White J."/>
            <person name="Yandava C."/>
            <person name="Haas B."/>
            <person name="Nusbaum C."/>
            <person name="Birren B."/>
        </authorList>
    </citation>
    <scope>NUCLEOTIDE SEQUENCE</scope>
    <source>
        <strain evidence="4">R3-111a-1</strain>
    </source>
</reference>
<comment type="similarity">
    <text evidence="1">Belongs to the TEL2 family.</text>
</comment>
<reference evidence="4" key="3">
    <citation type="submission" date="2010-09" db="EMBL/GenBank/DDBJ databases">
        <title>Annotation of Gaeumannomyces graminis var. tritici R3-111a-1.</title>
        <authorList>
            <consortium name="The Broad Institute Genome Sequencing Platform"/>
            <person name="Ma L.-J."/>
            <person name="Dead R."/>
            <person name="Young S.K."/>
            <person name="Zeng Q."/>
            <person name="Gargeya S."/>
            <person name="Fitzgerald M."/>
            <person name="Haas B."/>
            <person name="Abouelleil A."/>
            <person name="Alvarado L."/>
            <person name="Arachchi H.M."/>
            <person name="Berlin A."/>
            <person name="Brown A."/>
            <person name="Chapman S.B."/>
            <person name="Chen Z."/>
            <person name="Dunbar C."/>
            <person name="Freedman E."/>
            <person name="Gearin G."/>
            <person name="Gellesch M."/>
            <person name="Goldberg J."/>
            <person name="Griggs A."/>
            <person name="Gujja S."/>
            <person name="Heiman D."/>
            <person name="Howarth C."/>
            <person name="Larson L."/>
            <person name="Lui A."/>
            <person name="MacDonald P.J.P."/>
            <person name="Mehta T."/>
            <person name="Montmayeur A."/>
            <person name="Murphy C."/>
            <person name="Neiman D."/>
            <person name="Pearson M."/>
            <person name="Priest M."/>
            <person name="Roberts A."/>
            <person name="Saif S."/>
            <person name="Shea T."/>
            <person name="Shenoy N."/>
            <person name="Sisk P."/>
            <person name="Stolte C."/>
            <person name="Sykes S."/>
            <person name="Yandava C."/>
            <person name="Wortman J."/>
            <person name="Nusbaum C."/>
            <person name="Birren B."/>
        </authorList>
    </citation>
    <scope>NUCLEOTIDE SEQUENCE</scope>
    <source>
        <strain evidence="4">R3-111a-1</strain>
    </source>
</reference>
<dbReference type="Proteomes" id="UP000006039">
    <property type="component" value="Unassembled WGS sequence"/>
</dbReference>
<feature type="domain" description="Telomere length regulation protein conserved" evidence="3">
    <location>
        <begin position="615"/>
        <end position="725"/>
    </location>
</feature>
<evidence type="ECO:0000313" key="4">
    <source>
        <dbReference type="EMBL" id="EJT75888.1"/>
    </source>
</evidence>
<dbReference type="eggNOG" id="KOG4346">
    <property type="taxonomic scope" value="Eukaryota"/>
</dbReference>
<dbReference type="GeneID" id="20346274"/>
<feature type="compositionally biased region" description="Low complexity" evidence="2">
    <location>
        <begin position="549"/>
        <end position="558"/>
    </location>
</feature>